<proteinExistence type="predicted"/>
<keyword evidence="2" id="KW-1185">Reference proteome</keyword>
<protein>
    <submittedName>
        <fullName evidence="1">Uncharacterized protein</fullName>
    </submittedName>
</protein>
<organism evidence="1 2">
    <name type="scientific">Pleurodeles waltl</name>
    <name type="common">Iberian ribbed newt</name>
    <dbReference type="NCBI Taxonomy" id="8319"/>
    <lineage>
        <taxon>Eukaryota</taxon>
        <taxon>Metazoa</taxon>
        <taxon>Chordata</taxon>
        <taxon>Craniata</taxon>
        <taxon>Vertebrata</taxon>
        <taxon>Euteleostomi</taxon>
        <taxon>Amphibia</taxon>
        <taxon>Batrachia</taxon>
        <taxon>Caudata</taxon>
        <taxon>Salamandroidea</taxon>
        <taxon>Salamandridae</taxon>
        <taxon>Pleurodelinae</taxon>
        <taxon>Pleurodeles</taxon>
    </lineage>
</organism>
<dbReference type="AlphaFoldDB" id="A0AAV7NCS9"/>
<evidence type="ECO:0000313" key="1">
    <source>
        <dbReference type="EMBL" id="KAJ1113895.1"/>
    </source>
</evidence>
<dbReference type="Proteomes" id="UP001066276">
    <property type="component" value="Chromosome 8"/>
</dbReference>
<name>A0AAV7NCS9_PLEWA</name>
<gene>
    <name evidence="1" type="ORF">NDU88_002135</name>
</gene>
<dbReference type="EMBL" id="JANPWB010000012">
    <property type="protein sequence ID" value="KAJ1113895.1"/>
    <property type="molecule type" value="Genomic_DNA"/>
</dbReference>
<sequence length="159" mass="18007">MAVLRGNAAALIGGIRKERILQCTELEKEIAALGAEALSEGQSSPDQSHRLQLRQQELRDLAENKARLCALATQRRLYVVGDKANKLIAWLERRDRGRNWFITQRRRGGTHTTGEAIADAFATYYEQLYKYLSIHIEEECVDLLRDISSRFSLGMTGLT</sequence>
<evidence type="ECO:0000313" key="2">
    <source>
        <dbReference type="Proteomes" id="UP001066276"/>
    </source>
</evidence>
<accession>A0AAV7NCS9</accession>
<comment type="caution">
    <text evidence="1">The sequence shown here is derived from an EMBL/GenBank/DDBJ whole genome shotgun (WGS) entry which is preliminary data.</text>
</comment>
<reference evidence="1" key="1">
    <citation type="journal article" date="2022" name="bioRxiv">
        <title>Sequencing and chromosome-scale assembly of the giantPleurodeles waltlgenome.</title>
        <authorList>
            <person name="Brown T."/>
            <person name="Elewa A."/>
            <person name="Iarovenko S."/>
            <person name="Subramanian E."/>
            <person name="Araus A.J."/>
            <person name="Petzold A."/>
            <person name="Susuki M."/>
            <person name="Suzuki K.-i.T."/>
            <person name="Hayashi T."/>
            <person name="Toyoda A."/>
            <person name="Oliveira C."/>
            <person name="Osipova E."/>
            <person name="Leigh N.D."/>
            <person name="Simon A."/>
            <person name="Yun M.H."/>
        </authorList>
    </citation>
    <scope>NUCLEOTIDE SEQUENCE</scope>
    <source>
        <strain evidence="1">20211129_DDA</strain>
        <tissue evidence="1">Liver</tissue>
    </source>
</reference>